<keyword evidence="3" id="KW-0378">Hydrolase</keyword>
<dbReference type="PANTHER" id="PTHR43730:SF1">
    <property type="entry name" value="BETA-MANNOSIDASE"/>
    <property type="match status" value="1"/>
</dbReference>
<dbReference type="SUPFAM" id="SSF49303">
    <property type="entry name" value="beta-Galactosidase/glucuronidase domain"/>
    <property type="match status" value="2"/>
</dbReference>
<protein>
    <recommendedName>
        <fullName evidence="2">beta-mannosidase</fullName>
        <ecNumber evidence="2">3.2.1.25</ecNumber>
    </recommendedName>
</protein>
<dbReference type="InterPro" id="IPR050887">
    <property type="entry name" value="Beta-mannosidase_GH2"/>
</dbReference>
<evidence type="ECO:0000313" key="8">
    <source>
        <dbReference type="EMBL" id="CAK0779914.1"/>
    </source>
</evidence>
<dbReference type="EMBL" id="CAUYUE010000006">
    <property type="protein sequence ID" value="CAK0779914.1"/>
    <property type="molecule type" value="Genomic_DNA"/>
</dbReference>
<feature type="domain" description="Beta-mannosidase-like galactose-binding" evidence="7">
    <location>
        <begin position="22"/>
        <end position="195"/>
    </location>
</feature>
<dbReference type="EC" id="3.2.1.25" evidence="2"/>
<name>A0AAV1I2T7_9CHLO</name>
<reference evidence="8 9" key="1">
    <citation type="submission" date="2023-10" db="EMBL/GenBank/DDBJ databases">
        <authorList>
            <person name="Maclean D."/>
            <person name="Macfadyen A."/>
        </authorList>
    </citation>
    <scope>NUCLEOTIDE SEQUENCE [LARGE SCALE GENOMIC DNA]</scope>
</reference>
<comment type="catalytic activity">
    <reaction evidence="1">
        <text>Hydrolysis of terminal, non-reducing beta-D-mannose residues in beta-D-mannosides.</text>
        <dbReference type="EC" id="3.2.1.25"/>
    </reaction>
</comment>
<dbReference type="Pfam" id="PF22666">
    <property type="entry name" value="Glyco_hydro_2_N2"/>
    <property type="match status" value="1"/>
</dbReference>
<comment type="caution">
    <text evidence="8">The sequence shown here is derived from an EMBL/GenBank/DDBJ whole genome shotgun (WGS) entry which is preliminary data.</text>
</comment>
<dbReference type="InterPro" id="IPR017853">
    <property type="entry name" value="GH"/>
</dbReference>
<evidence type="ECO:0000256" key="3">
    <source>
        <dbReference type="ARBA" id="ARBA00022801"/>
    </source>
</evidence>
<dbReference type="Proteomes" id="UP001314263">
    <property type="component" value="Unassembled WGS sequence"/>
</dbReference>
<evidence type="ECO:0000313" key="9">
    <source>
        <dbReference type="Proteomes" id="UP001314263"/>
    </source>
</evidence>
<organism evidence="8 9">
    <name type="scientific">Coccomyxa viridis</name>
    <dbReference type="NCBI Taxonomy" id="1274662"/>
    <lineage>
        <taxon>Eukaryota</taxon>
        <taxon>Viridiplantae</taxon>
        <taxon>Chlorophyta</taxon>
        <taxon>core chlorophytes</taxon>
        <taxon>Trebouxiophyceae</taxon>
        <taxon>Trebouxiophyceae incertae sedis</taxon>
        <taxon>Coccomyxaceae</taxon>
        <taxon>Coccomyxa</taxon>
    </lineage>
</organism>
<dbReference type="Gene3D" id="2.60.40.10">
    <property type="entry name" value="Immunoglobulins"/>
    <property type="match status" value="1"/>
</dbReference>
<dbReference type="Gene3D" id="3.20.20.80">
    <property type="entry name" value="Glycosidases"/>
    <property type="match status" value="1"/>
</dbReference>
<dbReference type="InterPro" id="IPR036156">
    <property type="entry name" value="Beta-gal/glucu_dom_sf"/>
</dbReference>
<dbReference type="GO" id="GO:0006516">
    <property type="term" value="P:glycoprotein catabolic process"/>
    <property type="evidence" value="ECO:0007669"/>
    <property type="project" value="TreeGrafter"/>
</dbReference>
<keyword evidence="5" id="KW-0326">Glycosidase</keyword>
<dbReference type="Pfam" id="PF17753">
    <property type="entry name" value="Ig_mannosidase"/>
    <property type="match status" value="1"/>
</dbReference>
<proteinExistence type="predicted"/>
<evidence type="ECO:0000256" key="1">
    <source>
        <dbReference type="ARBA" id="ARBA00000829"/>
    </source>
</evidence>
<evidence type="ECO:0000256" key="2">
    <source>
        <dbReference type="ARBA" id="ARBA00012754"/>
    </source>
</evidence>
<keyword evidence="4" id="KW-0325">Glycoprotein</keyword>
<dbReference type="AlphaFoldDB" id="A0AAV1I2T7"/>
<dbReference type="InterPro" id="IPR008979">
    <property type="entry name" value="Galactose-bd-like_sf"/>
</dbReference>
<evidence type="ECO:0000256" key="5">
    <source>
        <dbReference type="ARBA" id="ARBA00023295"/>
    </source>
</evidence>
<evidence type="ECO:0000259" key="7">
    <source>
        <dbReference type="Pfam" id="PF22666"/>
    </source>
</evidence>
<feature type="domain" description="Beta-mannosidase Ig-fold" evidence="6">
    <location>
        <begin position="832"/>
        <end position="912"/>
    </location>
</feature>
<dbReference type="InterPro" id="IPR054593">
    <property type="entry name" value="Beta-mannosidase-like_N2"/>
</dbReference>
<dbReference type="GO" id="GO:0004567">
    <property type="term" value="F:beta-mannosidase activity"/>
    <property type="evidence" value="ECO:0007669"/>
    <property type="project" value="UniProtKB-EC"/>
</dbReference>
<dbReference type="FunFam" id="3.20.20.80:FF:000050">
    <property type="entry name" value="Beta-mannosidase B"/>
    <property type="match status" value="1"/>
</dbReference>
<dbReference type="SUPFAM" id="SSF49785">
    <property type="entry name" value="Galactose-binding domain-like"/>
    <property type="match status" value="1"/>
</dbReference>
<dbReference type="PANTHER" id="PTHR43730">
    <property type="entry name" value="BETA-MANNOSIDASE"/>
    <property type="match status" value="1"/>
</dbReference>
<dbReference type="InterPro" id="IPR041625">
    <property type="entry name" value="Beta-mannosidase_Ig"/>
</dbReference>
<gene>
    <name evidence="8" type="ORF">CVIRNUC_004887</name>
</gene>
<keyword evidence="9" id="KW-1185">Reference proteome</keyword>
<sequence length="916" mass="102256">MFQTQDRSHEHTAILSLNDAAWTISCARPEALPLTEQSLPKYVLEALHNEHRIPDPLSGKNEDDLRWVAEETWIFQRNFDMPNVIGQYLLLNTELILDGVDTIATVCLNGTQIADLQNAHRQYRIDVTKHLKLMGNAIRVTLKPAAAEALKRKQAYPYEVPFVQAPRALPHYNFLRKPAADFGWDWGPAFAAAGLGSVALEASKDTRITSVTVRQDHKANGDIAILFDVTLKTAPQGCRRHGRDICYMVGVYVEGGYAGGTDPEGVWELDAPVMLKKAAAGSEISVTVQAVAEKHSVELWWPNGMGQQHMYTFTVYLFNDYYDTSRSENKEMSVISRTDVKVGARDIRLVRQPLPHSTGETFEFHVNGVPMFAKGANIIPLDIMPSRVTKTYMQQLVQSAKETHMNMLRVWGGGRYLPDEFYEACSEAGILIWQEAMFACAFYPRDAAFLEEVEEEVRYQSRRLNRYTCMAVWGGNNELEPALGWFPESRENPILYAVDYADTFVNTIRPILCSVDGGKHAIPFVDSSPSNGILSEDPYVKRWGDSGSADFGDVHYYNYNDDVLDPKIYPGAKFISEFGFQSWPSWQLYRQVTERADWSPQSDMSEFRMRHPNGIAELEAQLARHFRLPQQMPGGSAEAFQKFIYLTQIQQGLCYETALSYWRSLKSDPEARTMGILYWQLNDVWAGPSWSTLDVGGSPKLSHHFVGSAYAPVALWGHLDRQAGTVTVHLLSDLAQPLEGKLLAVCVPWVAQDVGQCPEVLRTDVSVPSGHSMAWHSTAVAMLPLKDLEARLEGSLSAGFLSVTFTGHNKGDARTVQHNVFLTEFKDAQMQKPCIGVASVTITSASSAAIEIRAKAPAALVALETQQLQGSFTPQAITLCPWEPRTVHFTSSAQAPLAREELLQDISFMSVQQAMA</sequence>
<dbReference type="SUPFAM" id="SSF51445">
    <property type="entry name" value="(Trans)glycosidases"/>
    <property type="match status" value="1"/>
</dbReference>
<accession>A0AAV1I2T7</accession>
<evidence type="ECO:0000259" key="6">
    <source>
        <dbReference type="Pfam" id="PF17753"/>
    </source>
</evidence>
<dbReference type="InterPro" id="IPR013783">
    <property type="entry name" value="Ig-like_fold"/>
</dbReference>
<evidence type="ECO:0000256" key="4">
    <source>
        <dbReference type="ARBA" id="ARBA00023180"/>
    </source>
</evidence>
<dbReference type="Gene3D" id="2.60.120.260">
    <property type="entry name" value="Galactose-binding domain-like"/>
    <property type="match status" value="1"/>
</dbReference>